<keyword evidence="3" id="KW-0378">Hydrolase</keyword>
<dbReference type="PANTHER" id="PTHR10794:SF63">
    <property type="entry name" value="ALPHA_BETA HYDROLASE 1, ISOFORM A"/>
    <property type="match status" value="1"/>
</dbReference>
<feature type="domain" description="AB hydrolase-1" evidence="2">
    <location>
        <begin position="87"/>
        <end position="326"/>
    </location>
</feature>
<dbReference type="InterPro" id="IPR000073">
    <property type="entry name" value="AB_hydrolase_1"/>
</dbReference>
<evidence type="ECO:0000256" key="1">
    <source>
        <dbReference type="ARBA" id="ARBA00010884"/>
    </source>
</evidence>
<dbReference type="Gene3D" id="3.40.50.1820">
    <property type="entry name" value="alpha/beta hydrolase"/>
    <property type="match status" value="1"/>
</dbReference>
<evidence type="ECO:0000313" key="4">
    <source>
        <dbReference type="Proteomes" id="UP001596091"/>
    </source>
</evidence>
<name>A0ABW1EGE5_9BACT</name>
<dbReference type="InterPro" id="IPR012020">
    <property type="entry name" value="ABHD4"/>
</dbReference>
<dbReference type="InterPro" id="IPR029058">
    <property type="entry name" value="AB_hydrolase_fold"/>
</dbReference>
<proteinExistence type="inferred from homology"/>
<accession>A0ABW1EGE5</accession>
<protein>
    <submittedName>
        <fullName evidence="3">YheT family hydrolase</fullName>
    </submittedName>
</protein>
<comment type="similarity">
    <text evidence="1">Belongs to the AB hydrolase superfamily. AB hydrolase 4 family.</text>
</comment>
<gene>
    <name evidence="3" type="ORF">ACFPT7_08425</name>
</gene>
<dbReference type="InterPro" id="IPR050960">
    <property type="entry name" value="AB_hydrolase_4_sf"/>
</dbReference>
<dbReference type="Pfam" id="PF00561">
    <property type="entry name" value="Abhydrolase_1"/>
    <property type="match status" value="1"/>
</dbReference>
<dbReference type="GO" id="GO:0016787">
    <property type="term" value="F:hydrolase activity"/>
    <property type="evidence" value="ECO:0007669"/>
    <property type="project" value="UniProtKB-KW"/>
</dbReference>
<dbReference type="Proteomes" id="UP001596091">
    <property type="component" value="Unassembled WGS sequence"/>
</dbReference>
<dbReference type="PIRSF" id="PIRSF005211">
    <property type="entry name" value="Ab_hydro_YheT"/>
    <property type="match status" value="1"/>
</dbReference>
<sequence length="359" mass="39702">MASLILKDTPQSKASPRISVAAWHSEFRVLPWLRSGHAQTLVGNFWRRQPFTLASEAIPVVVDQTNNSRVLTHCHWQPQSVRASRLTLVLLHGLEGSSNSRYITGITALAWAAGCNIIRMNMRNCGGTESWTPTLYHSALSGDVAAVLQHFVAQQALTRVALVGYSMGGNLVLKCAGEFGESHPDWLRAVVGVSPVVDLAESADALHDPQNRLYEWHFLRNLMSRFRRKAQLFPEIYGTRSAPTVRSIREFDDLIMAPFSGFAGADDYYYRAASARVVGKIAIPTLILHALDDPFIRLTPATRVLLETNPWVTLLESAHGGHCAFLGQTDIAFFPASRHWAEATLIRFLMAQVGHAHGS</sequence>
<dbReference type="SUPFAM" id="SSF53474">
    <property type="entry name" value="alpha/beta-Hydrolases"/>
    <property type="match status" value="1"/>
</dbReference>
<evidence type="ECO:0000259" key="2">
    <source>
        <dbReference type="Pfam" id="PF00561"/>
    </source>
</evidence>
<keyword evidence="4" id="KW-1185">Reference proteome</keyword>
<reference evidence="4" key="1">
    <citation type="journal article" date="2019" name="Int. J. Syst. Evol. Microbiol.">
        <title>The Global Catalogue of Microorganisms (GCM) 10K type strain sequencing project: providing services to taxonomists for standard genome sequencing and annotation.</title>
        <authorList>
            <consortium name="The Broad Institute Genomics Platform"/>
            <consortium name="The Broad Institute Genome Sequencing Center for Infectious Disease"/>
            <person name="Wu L."/>
            <person name="Ma J."/>
        </authorList>
    </citation>
    <scope>NUCLEOTIDE SEQUENCE [LARGE SCALE GENOMIC DNA]</scope>
    <source>
        <strain evidence="4">JCM 4087</strain>
    </source>
</reference>
<dbReference type="EMBL" id="JBHSPH010000002">
    <property type="protein sequence ID" value="MFC5862315.1"/>
    <property type="molecule type" value="Genomic_DNA"/>
</dbReference>
<organism evidence="3 4">
    <name type="scientific">Acidicapsa dinghuensis</name>
    <dbReference type="NCBI Taxonomy" id="2218256"/>
    <lineage>
        <taxon>Bacteria</taxon>
        <taxon>Pseudomonadati</taxon>
        <taxon>Acidobacteriota</taxon>
        <taxon>Terriglobia</taxon>
        <taxon>Terriglobales</taxon>
        <taxon>Acidobacteriaceae</taxon>
        <taxon>Acidicapsa</taxon>
    </lineage>
</organism>
<comment type="caution">
    <text evidence="3">The sequence shown here is derived from an EMBL/GenBank/DDBJ whole genome shotgun (WGS) entry which is preliminary data.</text>
</comment>
<dbReference type="RefSeq" id="WP_263338772.1">
    <property type="nucleotide sequence ID" value="NZ_JAGSYH010000004.1"/>
</dbReference>
<evidence type="ECO:0000313" key="3">
    <source>
        <dbReference type="EMBL" id="MFC5862315.1"/>
    </source>
</evidence>
<dbReference type="PANTHER" id="PTHR10794">
    <property type="entry name" value="ABHYDROLASE DOMAIN-CONTAINING PROTEIN"/>
    <property type="match status" value="1"/>
</dbReference>